<keyword evidence="1" id="KW-0732">Signal</keyword>
<dbReference type="InterPro" id="IPR032635">
    <property type="entry name" value="Anti_2"/>
</dbReference>
<dbReference type="RefSeq" id="WP_264711911.1">
    <property type="nucleotide sequence ID" value="NZ_JAPDNT010000001.1"/>
</dbReference>
<accession>A0AA41YK58</accession>
<dbReference type="EMBL" id="JAPDNT010000001">
    <property type="protein sequence ID" value="MCW3473338.1"/>
    <property type="molecule type" value="Genomic_DNA"/>
</dbReference>
<feature type="chain" id="PRO_5041273051" evidence="1">
    <location>
        <begin position="24"/>
        <end position="121"/>
    </location>
</feature>
<evidence type="ECO:0000313" key="3">
    <source>
        <dbReference type="EMBL" id="MCW3473338.1"/>
    </source>
</evidence>
<evidence type="ECO:0000259" key="2">
    <source>
        <dbReference type="Pfam" id="PF16998"/>
    </source>
</evidence>
<protein>
    <submittedName>
        <fullName evidence="3">RT0821/Lpp0805 family surface protein</fullName>
    </submittedName>
</protein>
<name>A0AA41YK58_9PROT</name>
<dbReference type="AlphaFoldDB" id="A0AA41YK58"/>
<proteinExistence type="predicted"/>
<feature type="domain" description="Surface antigen" evidence="2">
    <location>
        <begin position="60"/>
        <end position="119"/>
    </location>
</feature>
<dbReference type="Pfam" id="PF16998">
    <property type="entry name" value="17kDa_Anti_2"/>
    <property type="match status" value="1"/>
</dbReference>
<comment type="caution">
    <text evidence="3">The sequence shown here is derived from an EMBL/GenBank/DDBJ whole genome shotgun (WGS) entry which is preliminary data.</text>
</comment>
<keyword evidence="4" id="KW-1185">Reference proteome</keyword>
<reference evidence="3" key="2">
    <citation type="submission" date="2022-10" db="EMBL/GenBank/DDBJ databases">
        <authorList>
            <person name="Trinh H.N."/>
        </authorList>
    </citation>
    <scope>NUCLEOTIDE SEQUENCE</scope>
    <source>
        <strain evidence="3">RN2-1</strain>
    </source>
</reference>
<reference evidence="3" key="1">
    <citation type="submission" date="2022-09" db="EMBL/GenBank/DDBJ databases">
        <title>Rhodovastum sp. nov. RN2-1 isolated from soil in Seongnam, South Korea.</title>
        <authorList>
            <person name="Le N.T."/>
        </authorList>
    </citation>
    <scope>NUCLEOTIDE SEQUENCE</scope>
    <source>
        <strain evidence="3">RN2-1</strain>
    </source>
</reference>
<feature type="signal peptide" evidence="1">
    <location>
        <begin position="1"/>
        <end position="23"/>
    </location>
</feature>
<sequence length="121" mass="13324">MKMHRHVALAFLLGLLICGAANAQINPFKGKGPRLDSSDLALMDKAAEPLFQAENATPGASATWNNERTGASGVVTILDSTQSHGMLCRKVRYDFSVQGRRSDRSLTLDWCRTADGTWRFR</sequence>
<evidence type="ECO:0000313" key="4">
    <source>
        <dbReference type="Proteomes" id="UP001165679"/>
    </source>
</evidence>
<organism evidence="3 4">
    <name type="scientific">Limobrevibacterium gyesilva</name>
    <dbReference type="NCBI Taxonomy" id="2991712"/>
    <lineage>
        <taxon>Bacteria</taxon>
        <taxon>Pseudomonadati</taxon>
        <taxon>Pseudomonadota</taxon>
        <taxon>Alphaproteobacteria</taxon>
        <taxon>Acetobacterales</taxon>
        <taxon>Acetobacteraceae</taxon>
        <taxon>Limobrevibacterium</taxon>
    </lineage>
</organism>
<dbReference type="Proteomes" id="UP001165679">
    <property type="component" value="Unassembled WGS sequence"/>
</dbReference>
<evidence type="ECO:0000256" key="1">
    <source>
        <dbReference type="SAM" id="SignalP"/>
    </source>
</evidence>
<gene>
    <name evidence="3" type="ORF">OL599_02005</name>
</gene>